<sequence length="395" mass="42906">MKQAQPMEADIDPFRLLLPVDTPPTLPDEVPSVYDSAAVEMEKNIKKVVRKLLKKDKARLVEFKMNSRLFGTDFMDSHAYLDTLIKDFGRIRALQLVPCLLSVQPDILKGNALLLTAKNYSLRNEEALRQELRELQVASVMNTQVTTKAPSSRAPTSPSKAKRVASPNSAPARRVCSASEAQPANATVEYISSPIAQSRTSAVPPPSTDISSQKKPTLINSVQCLAATKTTATKPVEPMPEPQEVAPPVINVAVAGPIQQVLAPSLVAMKRAESATSEEEFRVENLFGEIIKTPSPKEQPHKQSGTDALVAPVSPTSSIQSFEEAENLFGERLSSSSPSSVSRRKTVTWGETQTVEVPIQRDAQVKTTKKPLPFLFGPATAAAFDSDSDESDFSD</sequence>
<evidence type="ECO:0000313" key="4">
    <source>
        <dbReference type="Proteomes" id="UP000002640"/>
    </source>
</evidence>
<dbReference type="OMA" id="QPMEADI"/>
<dbReference type="EMBL" id="JH159151">
    <property type="protein sequence ID" value="EGZ28608.1"/>
    <property type="molecule type" value="Genomic_DNA"/>
</dbReference>
<keyword evidence="4" id="KW-1185">Reference proteome</keyword>
<dbReference type="GeneID" id="20637799"/>
<dbReference type="Pfam" id="PF23202">
    <property type="entry name" value="PAH_ZNF598"/>
    <property type="match status" value="1"/>
</dbReference>
<dbReference type="Proteomes" id="UP000002640">
    <property type="component" value="Unassembled WGS sequence"/>
</dbReference>
<reference evidence="3 4" key="1">
    <citation type="journal article" date="2006" name="Science">
        <title>Phytophthora genome sequences uncover evolutionary origins and mechanisms of pathogenesis.</title>
        <authorList>
            <person name="Tyler B.M."/>
            <person name="Tripathy S."/>
            <person name="Zhang X."/>
            <person name="Dehal P."/>
            <person name="Jiang R.H."/>
            <person name="Aerts A."/>
            <person name="Arredondo F.D."/>
            <person name="Baxter L."/>
            <person name="Bensasson D."/>
            <person name="Beynon J.L."/>
            <person name="Chapman J."/>
            <person name="Damasceno C.M."/>
            <person name="Dorrance A.E."/>
            <person name="Dou D."/>
            <person name="Dickerman A.W."/>
            <person name="Dubchak I.L."/>
            <person name="Garbelotto M."/>
            <person name="Gijzen M."/>
            <person name="Gordon S.G."/>
            <person name="Govers F."/>
            <person name="Grunwald N.J."/>
            <person name="Huang W."/>
            <person name="Ivors K.L."/>
            <person name="Jones R.W."/>
            <person name="Kamoun S."/>
            <person name="Krampis K."/>
            <person name="Lamour K.H."/>
            <person name="Lee M.K."/>
            <person name="McDonald W.H."/>
            <person name="Medina M."/>
            <person name="Meijer H.J."/>
            <person name="Nordberg E.K."/>
            <person name="Maclean D.J."/>
            <person name="Ospina-Giraldo M.D."/>
            <person name="Morris P.F."/>
            <person name="Phuntumart V."/>
            <person name="Putnam N.H."/>
            <person name="Rash S."/>
            <person name="Rose J.K."/>
            <person name="Sakihama Y."/>
            <person name="Salamov A.A."/>
            <person name="Savidor A."/>
            <person name="Scheuring C.F."/>
            <person name="Smith B.M."/>
            <person name="Sobral B.W."/>
            <person name="Terry A."/>
            <person name="Torto-Alalibo T.A."/>
            <person name="Win J."/>
            <person name="Xu Z."/>
            <person name="Zhang H."/>
            <person name="Grigoriev I.V."/>
            <person name="Rokhsar D.S."/>
            <person name="Boore J.L."/>
        </authorList>
    </citation>
    <scope>NUCLEOTIDE SEQUENCE [LARGE SCALE GENOMIC DNA]</scope>
    <source>
        <strain evidence="3 4">P6497</strain>
    </source>
</reference>
<evidence type="ECO:0000259" key="2">
    <source>
        <dbReference type="Pfam" id="PF23202"/>
    </source>
</evidence>
<accession>G4YMI2</accession>
<dbReference type="AlphaFoldDB" id="G4YMI2"/>
<feature type="compositionally biased region" description="Polar residues" evidence="1">
    <location>
        <begin position="143"/>
        <end position="159"/>
    </location>
</feature>
<dbReference type="InParanoid" id="G4YMI2"/>
<name>G4YMI2_PHYSP</name>
<dbReference type="RefSeq" id="XP_009515883.1">
    <property type="nucleotide sequence ID" value="XM_009517588.1"/>
</dbReference>
<dbReference type="InterPro" id="IPR057634">
    <property type="entry name" value="PAH_ZNF598/HEL2"/>
</dbReference>
<protein>
    <recommendedName>
        <fullName evidence="2">ZNF598/HEL2 PAH domain-containing protein</fullName>
    </recommendedName>
</protein>
<feature type="region of interest" description="Disordered" evidence="1">
    <location>
        <begin position="143"/>
        <end position="174"/>
    </location>
</feature>
<evidence type="ECO:0000256" key="1">
    <source>
        <dbReference type="SAM" id="MobiDB-lite"/>
    </source>
</evidence>
<evidence type="ECO:0000313" key="3">
    <source>
        <dbReference type="EMBL" id="EGZ28608.1"/>
    </source>
</evidence>
<proteinExistence type="predicted"/>
<feature type="domain" description="ZNF598/HEL2 PAH" evidence="2">
    <location>
        <begin position="45"/>
        <end position="116"/>
    </location>
</feature>
<organism evidence="3 4">
    <name type="scientific">Phytophthora sojae (strain P6497)</name>
    <name type="common">Soybean stem and root rot agent</name>
    <name type="synonym">Phytophthora megasperma f. sp. glycines</name>
    <dbReference type="NCBI Taxonomy" id="1094619"/>
    <lineage>
        <taxon>Eukaryota</taxon>
        <taxon>Sar</taxon>
        <taxon>Stramenopiles</taxon>
        <taxon>Oomycota</taxon>
        <taxon>Peronosporomycetes</taxon>
        <taxon>Peronosporales</taxon>
        <taxon>Peronosporaceae</taxon>
        <taxon>Phytophthora</taxon>
    </lineage>
</organism>
<gene>
    <name evidence="3" type="ORF">PHYSODRAFT_248130</name>
</gene>
<dbReference type="KEGG" id="psoj:PHYSODRAFT_248130"/>